<evidence type="ECO:0000313" key="5">
    <source>
        <dbReference type="EMBL" id="WKA11342.1"/>
    </source>
</evidence>
<feature type="domain" description="Disease resistance N-terminal" evidence="4">
    <location>
        <begin position="6"/>
        <end position="95"/>
    </location>
</feature>
<organism evidence="5 6">
    <name type="scientific">Vitis vinifera</name>
    <name type="common">Grape</name>
    <dbReference type="NCBI Taxonomy" id="29760"/>
    <lineage>
        <taxon>Eukaryota</taxon>
        <taxon>Viridiplantae</taxon>
        <taxon>Streptophyta</taxon>
        <taxon>Embryophyta</taxon>
        <taxon>Tracheophyta</taxon>
        <taxon>Spermatophyta</taxon>
        <taxon>Magnoliopsida</taxon>
        <taxon>eudicotyledons</taxon>
        <taxon>Gunneridae</taxon>
        <taxon>Pentapetalae</taxon>
        <taxon>rosids</taxon>
        <taxon>Vitales</taxon>
        <taxon>Vitaceae</taxon>
        <taxon>Viteae</taxon>
        <taxon>Vitis</taxon>
    </lineage>
</organism>
<dbReference type="EMBL" id="CP126665">
    <property type="protein sequence ID" value="WKA11342.1"/>
    <property type="molecule type" value="Genomic_DNA"/>
</dbReference>
<evidence type="ECO:0000259" key="4">
    <source>
        <dbReference type="Pfam" id="PF18052"/>
    </source>
</evidence>
<evidence type="ECO:0000256" key="2">
    <source>
        <dbReference type="ARBA" id="ARBA00022741"/>
    </source>
</evidence>
<protein>
    <recommendedName>
        <fullName evidence="4">Disease resistance N-terminal domain-containing protein</fullName>
    </recommendedName>
</protein>
<dbReference type="Pfam" id="PF18052">
    <property type="entry name" value="Rx_N"/>
    <property type="match status" value="1"/>
</dbReference>
<sequence>MAEALLSASLQVLFERLASPELINFIRRRNLSDELLNELKRKLVVVLNVLDDAEVKQFSNPNVKEWLVHVKDAVYDAEDLLDEIATDALRCKMEAADSQIGGTLKACKWNKFSACVKAPSGIKSMETKVRGMIALLEKIALEKVGLGLAEGGGEKRSPRPRSPISTSLGDESIVVGRDEIQKEMQLAVIGRPCKMCSNQVDFFKRKWNMKKRIDCSDLPVAEGRFLGAQHLMLIALFKKTKKLRGSVSAMSKAKGKAEAEDICIKSEEFPLKLVQMMVLFVTQLLQKLLLGPWQGSQSPHL</sequence>
<evidence type="ECO:0000256" key="1">
    <source>
        <dbReference type="ARBA" id="ARBA00022737"/>
    </source>
</evidence>
<keyword evidence="1" id="KW-0677">Repeat</keyword>
<dbReference type="Gene3D" id="1.20.5.4130">
    <property type="match status" value="1"/>
</dbReference>
<keyword evidence="3" id="KW-0611">Plant defense</keyword>
<dbReference type="InterPro" id="IPR041118">
    <property type="entry name" value="Rx_N"/>
</dbReference>
<evidence type="ECO:0000313" key="6">
    <source>
        <dbReference type="Proteomes" id="UP001227230"/>
    </source>
</evidence>
<reference evidence="5 6" key="1">
    <citation type="journal article" date="2023" name="Hortic Res">
        <title>The complete reference genome for grapevine (Vitis vinifera L.) genetics and breeding.</title>
        <authorList>
            <person name="Shi X."/>
            <person name="Cao S."/>
            <person name="Wang X."/>
            <person name="Huang S."/>
            <person name="Wang Y."/>
            <person name="Liu Z."/>
            <person name="Liu W."/>
            <person name="Leng X."/>
            <person name="Peng Y."/>
            <person name="Wang N."/>
            <person name="Wang Y."/>
            <person name="Ma Z."/>
            <person name="Xu X."/>
            <person name="Zhang F."/>
            <person name="Xue H."/>
            <person name="Zhong H."/>
            <person name="Wang Y."/>
            <person name="Zhang K."/>
            <person name="Velt A."/>
            <person name="Avia K."/>
            <person name="Holtgrawe D."/>
            <person name="Grimplet J."/>
            <person name="Matus J.T."/>
            <person name="Ware D."/>
            <person name="Wu X."/>
            <person name="Wang H."/>
            <person name="Liu C."/>
            <person name="Fang Y."/>
            <person name="Rustenholz C."/>
            <person name="Cheng Z."/>
            <person name="Xiao H."/>
            <person name="Zhou Y."/>
        </authorList>
    </citation>
    <scope>NUCLEOTIDE SEQUENCE [LARGE SCALE GENOMIC DNA]</scope>
    <source>
        <strain evidence="6">cv. Pinot noir / PN40024</strain>
        <tissue evidence="5">Leaf</tissue>
    </source>
</reference>
<accession>A0ABY9DW67</accession>
<name>A0ABY9DW67_VITVI</name>
<keyword evidence="6" id="KW-1185">Reference proteome</keyword>
<keyword evidence="2" id="KW-0547">Nucleotide-binding</keyword>
<gene>
    <name evidence="5" type="ORF">VitviT2T_028850</name>
</gene>
<proteinExistence type="predicted"/>
<dbReference type="Proteomes" id="UP001227230">
    <property type="component" value="Chromosome 18"/>
</dbReference>
<evidence type="ECO:0000256" key="3">
    <source>
        <dbReference type="ARBA" id="ARBA00022821"/>
    </source>
</evidence>